<dbReference type="GO" id="GO:0006635">
    <property type="term" value="P:fatty acid beta-oxidation"/>
    <property type="evidence" value="ECO:0007669"/>
    <property type="project" value="InterPro"/>
</dbReference>
<dbReference type="InterPro" id="IPR013786">
    <property type="entry name" value="AcylCoA_DH/ox_N"/>
</dbReference>
<dbReference type="InterPro" id="IPR037069">
    <property type="entry name" value="AcylCoA_DH/ox_N_sf"/>
</dbReference>
<comment type="caution">
    <text evidence="9">The sequence shown here is derived from an EMBL/GenBank/DDBJ whole genome shotgun (WGS) entry which is preliminary data.</text>
</comment>
<keyword evidence="5" id="KW-0560">Oxidoreductase</keyword>
<dbReference type="PANTHER" id="PTHR43188:SF1">
    <property type="entry name" value="ACYL-COA DEHYDROGENASE"/>
    <property type="match status" value="1"/>
</dbReference>
<evidence type="ECO:0000256" key="3">
    <source>
        <dbReference type="ARBA" id="ARBA00022630"/>
    </source>
</evidence>
<evidence type="ECO:0000313" key="10">
    <source>
        <dbReference type="Proteomes" id="UP000295560"/>
    </source>
</evidence>
<dbReference type="Proteomes" id="UP000295560">
    <property type="component" value="Unassembled WGS sequence"/>
</dbReference>
<dbReference type="OrthoDB" id="9770681at2"/>
<reference evidence="9 10" key="1">
    <citation type="submission" date="2019-03" db="EMBL/GenBank/DDBJ databases">
        <title>Sequencing the genomes of 1000 actinobacteria strains.</title>
        <authorList>
            <person name="Klenk H.-P."/>
        </authorList>
    </citation>
    <scope>NUCLEOTIDE SEQUENCE [LARGE SCALE GENOMIC DNA]</scope>
    <source>
        <strain evidence="9 10">DSM 44969</strain>
    </source>
</reference>
<dbReference type="InterPro" id="IPR006089">
    <property type="entry name" value="Acyl-CoA_DH_CS"/>
</dbReference>
<dbReference type="EMBL" id="SMFZ01000002">
    <property type="protein sequence ID" value="TCK20598.1"/>
    <property type="molecule type" value="Genomic_DNA"/>
</dbReference>
<keyword evidence="3 5" id="KW-0285">Flavoprotein</keyword>
<feature type="domain" description="Acyl-CoA dehydrogenase/oxidase C-terminal" evidence="6">
    <location>
        <begin position="263"/>
        <end position="405"/>
    </location>
</feature>
<organism evidence="9 10">
    <name type="scientific">Pseudonocardia endophytica</name>
    <dbReference type="NCBI Taxonomy" id="401976"/>
    <lineage>
        <taxon>Bacteria</taxon>
        <taxon>Bacillati</taxon>
        <taxon>Actinomycetota</taxon>
        <taxon>Actinomycetes</taxon>
        <taxon>Pseudonocardiales</taxon>
        <taxon>Pseudonocardiaceae</taxon>
        <taxon>Pseudonocardia</taxon>
    </lineage>
</organism>
<dbReference type="Pfam" id="PF02770">
    <property type="entry name" value="Acyl-CoA_dh_M"/>
    <property type="match status" value="1"/>
</dbReference>
<feature type="domain" description="Acyl-CoA oxidase/dehydrogenase middle" evidence="7">
    <location>
        <begin position="144"/>
        <end position="245"/>
    </location>
</feature>
<comment type="similarity">
    <text evidence="2 5">Belongs to the acyl-CoA dehydrogenase family.</text>
</comment>
<accession>A0A4R1HFY9</accession>
<evidence type="ECO:0000256" key="2">
    <source>
        <dbReference type="ARBA" id="ARBA00009347"/>
    </source>
</evidence>
<evidence type="ECO:0000256" key="5">
    <source>
        <dbReference type="RuleBase" id="RU362125"/>
    </source>
</evidence>
<comment type="cofactor">
    <cofactor evidence="1 5">
        <name>FAD</name>
        <dbReference type="ChEBI" id="CHEBI:57692"/>
    </cofactor>
</comment>
<dbReference type="Pfam" id="PF02771">
    <property type="entry name" value="Acyl-CoA_dh_N"/>
    <property type="match status" value="1"/>
</dbReference>
<dbReference type="GO" id="GO:0003995">
    <property type="term" value="F:acyl-CoA dehydrogenase activity"/>
    <property type="evidence" value="ECO:0007669"/>
    <property type="project" value="InterPro"/>
</dbReference>
<dbReference type="Gene3D" id="1.10.540.10">
    <property type="entry name" value="Acyl-CoA dehydrogenase/oxidase, N-terminal domain"/>
    <property type="match status" value="1"/>
</dbReference>
<keyword evidence="4 5" id="KW-0274">FAD</keyword>
<protein>
    <submittedName>
        <fullName evidence="9">Glutaryl-CoA dehydrogenase</fullName>
    </submittedName>
</protein>
<dbReference type="RefSeq" id="WP_132429425.1">
    <property type="nucleotide sequence ID" value="NZ_SMFZ01000002.1"/>
</dbReference>
<dbReference type="InterPro" id="IPR045008">
    <property type="entry name" value="ACX4-like"/>
</dbReference>
<dbReference type="AlphaFoldDB" id="A0A4R1HFY9"/>
<evidence type="ECO:0000256" key="1">
    <source>
        <dbReference type="ARBA" id="ARBA00001974"/>
    </source>
</evidence>
<evidence type="ECO:0000259" key="7">
    <source>
        <dbReference type="Pfam" id="PF02770"/>
    </source>
</evidence>
<evidence type="ECO:0000259" key="6">
    <source>
        <dbReference type="Pfam" id="PF00441"/>
    </source>
</evidence>
<evidence type="ECO:0000313" key="9">
    <source>
        <dbReference type="EMBL" id="TCK20598.1"/>
    </source>
</evidence>
<dbReference type="Gene3D" id="2.40.110.10">
    <property type="entry name" value="Butyryl-CoA Dehydrogenase, subunit A, domain 2"/>
    <property type="match status" value="1"/>
</dbReference>
<dbReference type="Gene3D" id="1.20.140.10">
    <property type="entry name" value="Butyryl-CoA Dehydrogenase, subunit A, domain 3"/>
    <property type="match status" value="1"/>
</dbReference>
<feature type="domain" description="Acyl-CoA dehydrogenase/oxidase N-terminal" evidence="8">
    <location>
        <begin position="33"/>
        <end position="140"/>
    </location>
</feature>
<dbReference type="PANTHER" id="PTHR43188">
    <property type="entry name" value="ACYL-COENZYME A OXIDASE"/>
    <property type="match status" value="1"/>
</dbReference>
<proteinExistence type="inferred from homology"/>
<evidence type="ECO:0000256" key="4">
    <source>
        <dbReference type="ARBA" id="ARBA00022827"/>
    </source>
</evidence>
<dbReference type="PROSITE" id="PS00072">
    <property type="entry name" value="ACYL_COA_DH_1"/>
    <property type="match status" value="1"/>
</dbReference>
<sequence>MPLRSTLPVPTLDLDPDAPHVADFYRYGDLLSDDESAALRRLRAFLATEVAPVVEQAWDAAEFPMQLVKGFAGLDLAGAAYTDPPASRVFLGFLHAEIARIDPSVNSFYGVHTGLAMGSIHACGTPEQRERWLPAMARMEQIGAFGLTEPHGGSDVAGGMETTAQRVTSRANGDEWILDGEKRWIGNATFADLVVIWAKDTDPDADGAVRGFVVPGGTPGMTVEKIEGKQALRIVQNADIVLDQVRVPESHRLSGGRGTFADAGAVLQRTRANACWGAVGTQMAAYELALSYATQREQFGRPIAGFQMMQDLLVTMLGNVTASLGMAVRCAQLIDDGHGSDAHSALAKEFCASRMRETVSLSRQLVGGNGIVLSNGIARYFADAEALFSFEGTREMNTLIVGKAVTGHSAFVR</sequence>
<dbReference type="InterPro" id="IPR046373">
    <property type="entry name" value="Acyl-CoA_Oxase/DH_mid-dom_sf"/>
</dbReference>
<dbReference type="SUPFAM" id="SSF56645">
    <property type="entry name" value="Acyl-CoA dehydrogenase NM domain-like"/>
    <property type="match status" value="1"/>
</dbReference>
<dbReference type="InterPro" id="IPR036250">
    <property type="entry name" value="AcylCo_DH-like_C"/>
</dbReference>
<dbReference type="InterPro" id="IPR009100">
    <property type="entry name" value="AcylCoA_DH/oxidase_NM_dom_sf"/>
</dbReference>
<evidence type="ECO:0000259" key="8">
    <source>
        <dbReference type="Pfam" id="PF02771"/>
    </source>
</evidence>
<dbReference type="Pfam" id="PF00441">
    <property type="entry name" value="Acyl-CoA_dh_1"/>
    <property type="match status" value="1"/>
</dbReference>
<keyword evidence="10" id="KW-1185">Reference proteome</keyword>
<name>A0A4R1HFY9_PSEEN</name>
<dbReference type="InterPro" id="IPR006091">
    <property type="entry name" value="Acyl-CoA_Oxase/DH_mid-dom"/>
</dbReference>
<dbReference type="InterPro" id="IPR009075">
    <property type="entry name" value="AcylCo_DH/oxidase_C"/>
</dbReference>
<dbReference type="SUPFAM" id="SSF47203">
    <property type="entry name" value="Acyl-CoA dehydrogenase C-terminal domain-like"/>
    <property type="match status" value="1"/>
</dbReference>
<dbReference type="GO" id="GO:0050660">
    <property type="term" value="F:flavin adenine dinucleotide binding"/>
    <property type="evidence" value="ECO:0007669"/>
    <property type="project" value="InterPro"/>
</dbReference>
<gene>
    <name evidence="9" type="ORF">EV378_4559</name>
</gene>